<dbReference type="RefSeq" id="WP_278491023.1">
    <property type="nucleotide sequence ID" value="NZ_JABZTM010000123.1"/>
</dbReference>
<comment type="caution">
    <text evidence="4">The sequence shown here is derived from an EMBL/GenBank/DDBJ whole genome shotgun (WGS) entry which is preliminary data.</text>
</comment>
<sequence>MKLRHLQLLMLGALLALPLQAQVHIDSTEVARILQGVPPKTPTICNEQPNDSDDEGEDTILPFQEDNGLSWQENITTRLNSILQADIASTMQVGLMVWDLTDDKLLYASNERVHLRPASTMKCVTAIAALYRLGPNYNYRTDIYHTGSIDDSTHVLNGDIYCVGGMDPLVSNTDITAIAQAIKALNITRINGNIYADLSFKDRDELGSGWCWDDKNPKLVPLLLGSHDNFVGTLYRRLRETGVEPGGVMGERTLPADGTTLITTCTHSIGEVMDTMMKKSNNLYAESMFYQLAAANGGRWNSARQARREVNALIRKLGLSPSDYNIADGSGLSLYNYVSAELEVQLLRFAYSQPDIYNTLLPALPVAGMDGTLRKRMRGTPAQGNVHAKTGTVFGVSSLAGYLTASNGHRLCFSIIVNGGMRQRPMRNLQNKVCVALSQ</sequence>
<dbReference type="GO" id="GO:0000270">
    <property type="term" value="P:peptidoglycan metabolic process"/>
    <property type="evidence" value="ECO:0007669"/>
    <property type="project" value="TreeGrafter"/>
</dbReference>
<protein>
    <submittedName>
        <fullName evidence="4">D-alanyl-D-alanine carboxypeptidase/D-alanyl-D-alanine-endopeptidase</fullName>
        <ecNumber evidence="4">3.4.16.4</ecNumber>
    </submittedName>
</protein>
<dbReference type="EMBL" id="JABZTM010000123">
    <property type="protein sequence ID" value="MBF1447627.1"/>
    <property type="molecule type" value="Genomic_DNA"/>
</dbReference>
<proteinExistence type="inferred from homology"/>
<dbReference type="Gene3D" id="3.50.80.20">
    <property type="entry name" value="D-Ala-D-Ala carboxypeptidase C, peptidase S13"/>
    <property type="match status" value="1"/>
</dbReference>
<dbReference type="Proteomes" id="UP000787419">
    <property type="component" value="Unassembled WGS sequence"/>
</dbReference>
<dbReference type="EC" id="3.4.16.4" evidence="4"/>
<dbReference type="InterPro" id="IPR012338">
    <property type="entry name" value="Beta-lactam/transpept-like"/>
</dbReference>
<keyword evidence="4" id="KW-0645">Protease</keyword>
<dbReference type="AlphaFoldDB" id="A0A9D5X1I5"/>
<dbReference type="InterPro" id="IPR000667">
    <property type="entry name" value="Peptidase_S13"/>
</dbReference>
<accession>A0A9D5X1I5</accession>
<evidence type="ECO:0000256" key="2">
    <source>
        <dbReference type="ARBA" id="ARBA00022801"/>
    </source>
</evidence>
<dbReference type="GO" id="GO:0006508">
    <property type="term" value="P:proteolysis"/>
    <property type="evidence" value="ECO:0007669"/>
    <property type="project" value="InterPro"/>
</dbReference>
<gene>
    <name evidence="4" type="primary">dacB</name>
    <name evidence="4" type="ORF">HXN55_09645</name>
</gene>
<feature type="signal peptide" evidence="3">
    <location>
        <begin position="1"/>
        <end position="21"/>
    </location>
</feature>
<comment type="similarity">
    <text evidence="1">Belongs to the peptidase S13 family.</text>
</comment>
<keyword evidence="3" id="KW-0732">Signal</keyword>
<organism evidence="4 5">
    <name type="scientific">Prevotella nigrescens</name>
    <dbReference type="NCBI Taxonomy" id="28133"/>
    <lineage>
        <taxon>Bacteria</taxon>
        <taxon>Pseudomonadati</taxon>
        <taxon>Bacteroidota</taxon>
        <taxon>Bacteroidia</taxon>
        <taxon>Bacteroidales</taxon>
        <taxon>Prevotellaceae</taxon>
        <taxon>Prevotella</taxon>
    </lineage>
</organism>
<keyword evidence="2 4" id="KW-0378">Hydrolase</keyword>
<dbReference type="NCBIfam" id="TIGR00666">
    <property type="entry name" value="PBP4"/>
    <property type="match status" value="1"/>
</dbReference>
<dbReference type="GO" id="GO:0009002">
    <property type="term" value="F:serine-type D-Ala-D-Ala carboxypeptidase activity"/>
    <property type="evidence" value="ECO:0007669"/>
    <property type="project" value="UniProtKB-EC"/>
</dbReference>
<evidence type="ECO:0000256" key="1">
    <source>
        <dbReference type="ARBA" id="ARBA00006096"/>
    </source>
</evidence>
<evidence type="ECO:0000313" key="4">
    <source>
        <dbReference type="EMBL" id="MBF1447627.1"/>
    </source>
</evidence>
<evidence type="ECO:0000313" key="5">
    <source>
        <dbReference type="Proteomes" id="UP000787419"/>
    </source>
</evidence>
<evidence type="ECO:0000256" key="3">
    <source>
        <dbReference type="SAM" id="SignalP"/>
    </source>
</evidence>
<dbReference type="PRINTS" id="PR00922">
    <property type="entry name" value="DADACBPTASE3"/>
</dbReference>
<reference evidence="4" key="1">
    <citation type="submission" date="2020-04" db="EMBL/GenBank/DDBJ databases">
        <title>Deep metagenomics examines the oral microbiome during advanced dental caries in children, revealing novel taxa and co-occurrences with host molecules.</title>
        <authorList>
            <person name="Baker J.L."/>
            <person name="Morton J.T."/>
            <person name="Dinis M."/>
            <person name="Alvarez R."/>
            <person name="Tran N.C."/>
            <person name="Knight R."/>
            <person name="Edlund A."/>
        </authorList>
    </citation>
    <scope>NUCLEOTIDE SEQUENCE</scope>
    <source>
        <strain evidence="4">JCVI_32_bin.50</strain>
    </source>
</reference>
<dbReference type="PANTHER" id="PTHR30023">
    <property type="entry name" value="D-ALANYL-D-ALANINE CARBOXYPEPTIDASE"/>
    <property type="match status" value="1"/>
</dbReference>
<dbReference type="PANTHER" id="PTHR30023:SF0">
    <property type="entry name" value="PENICILLIN-SENSITIVE CARBOXYPEPTIDASE A"/>
    <property type="match status" value="1"/>
</dbReference>
<feature type="chain" id="PRO_5039218833" evidence="3">
    <location>
        <begin position="22"/>
        <end position="439"/>
    </location>
</feature>
<keyword evidence="4" id="KW-0121">Carboxypeptidase</keyword>
<dbReference type="Pfam" id="PF02113">
    <property type="entry name" value="Peptidase_S13"/>
    <property type="match status" value="2"/>
</dbReference>
<name>A0A9D5X1I5_9BACT</name>
<dbReference type="SUPFAM" id="SSF56601">
    <property type="entry name" value="beta-lactamase/transpeptidase-like"/>
    <property type="match status" value="1"/>
</dbReference>
<dbReference type="Gene3D" id="3.40.710.10">
    <property type="entry name" value="DD-peptidase/beta-lactamase superfamily"/>
    <property type="match status" value="1"/>
</dbReference>